<dbReference type="Proteomes" id="UP000235965">
    <property type="component" value="Unassembled WGS sequence"/>
</dbReference>
<evidence type="ECO:0000313" key="3">
    <source>
        <dbReference type="Proteomes" id="UP000235965"/>
    </source>
</evidence>
<dbReference type="FunCoup" id="A0A2J7R1V1">
    <property type="interactions" value="99"/>
</dbReference>
<dbReference type="STRING" id="105785.A0A2J7R1V1"/>
<protein>
    <submittedName>
        <fullName evidence="2">Uncharacterized protein</fullName>
    </submittedName>
</protein>
<feature type="transmembrane region" description="Helical" evidence="1">
    <location>
        <begin position="45"/>
        <end position="64"/>
    </location>
</feature>
<dbReference type="InParanoid" id="A0A2J7R1V1"/>
<dbReference type="EMBL" id="NEVH01008202">
    <property type="protein sequence ID" value="PNF34811.1"/>
    <property type="molecule type" value="Genomic_DNA"/>
</dbReference>
<dbReference type="AlphaFoldDB" id="A0A2J7R1V1"/>
<gene>
    <name evidence="2" type="ORF">B7P43_G03789</name>
</gene>
<sequence>MFMVQSFVRVASPACRNITQVRGVTRRASVVSGRSKVHIPFAEKLAHGLIIAGGICFIPIWVLTHLRDYQAPKQ</sequence>
<keyword evidence="1" id="KW-0812">Transmembrane</keyword>
<proteinExistence type="predicted"/>
<keyword evidence="1" id="KW-1133">Transmembrane helix</keyword>
<reference evidence="2 3" key="1">
    <citation type="submission" date="2017-12" db="EMBL/GenBank/DDBJ databases">
        <title>Hemimetabolous genomes reveal molecular basis of termite eusociality.</title>
        <authorList>
            <person name="Harrison M.C."/>
            <person name="Jongepier E."/>
            <person name="Robertson H.M."/>
            <person name="Arning N."/>
            <person name="Bitard-Feildel T."/>
            <person name="Chao H."/>
            <person name="Childers C.P."/>
            <person name="Dinh H."/>
            <person name="Doddapaneni H."/>
            <person name="Dugan S."/>
            <person name="Gowin J."/>
            <person name="Greiner C."/>
            <person name="Han Y."/>
            <person name="Hu H."/>
            <person name="Hughes D.S.T."/>
            <person name="Huylmans A.-K."/>
            <person name="Kemena C."/>
            <person name="Kremer L.P.M."/>
            <person name="Lee S.L."/>
            <person name="Lopez-Ezquerra A."/>
            <person name="Mallet L."/>
            <person name="Monroy-Kuhn J.M."/>
            <person name="Moser A."/>
            <person name="Murali S.C."/>
            <person name="Muzny D.M."/>
            <person name="Otani S."/>
            <person name="Piulachs M.-D."/>
            <person name="Poelchau M."/>
            <person name="Qu J."/>
            <person name="Schaub F."/>
            <person name="Wada-Katsumata A."/>
            <person name="Worley K.C."/>
            <person name="Xie Q."/>
            <person name="Ylla G."/>
            <person name="Poulsen M."/>
            <person name="Gibbs R.A."/>
            <person name="Schal C."/>
            <person name="Richards S."/>
            <person name="Belles X."/>
            <person name="Korb J."/>
            <person name="Bornberg-Bauer E."/>
        </authorList>
    </citation>
    <scope>NUCLEOTIDE SEQUENCE [LARGE SCALE GENOMIC DNA]</scope>
    <source>
        <tissue evidence="2">Whole body</tissue>
    </source>
</reference>
<keyword evidence="3" id="KW-1185">Reference proteome</keyword>
<evidence type="ECO:0000256" key="1">
    <source>
        <dbReference type="SAM" id="Phobius"/>
    </source>
</evidence>
<accession>A0A2J7R1V1</accession>
<organism evidence="2 3">
    <name type="scientific">Cryptotermes secundus</name>
    <dbReference type="NCBI Taxonomy" id="105785"/>
    <lineage>
        <taxon>Eukaryota</taxon>
        <taxon>Metazoa</taxon>
        <taxon>Ecdysozoa</taxon>
        <taxon>Arthropoda</taxon>
        <taxon>Hexapoda</taxon>
        <taxon>Insecta</taxon>
        <taxon>Pterygota</taxon>
        <taxon>Neoptera</taxon>
        <taxon>Polyneoptera</taxon>
        <taxon>Dictyoptera</taxon>
        <taxon>Blattodea</taxon>
        <taxon>Blattoidea</taxon>
        <taxon>Termitoidae</taxon>
        <taxon>Kalotermitidae</taxon>
        <taxon>Cryptotermitinae</taxon>
        <taxon>Cryptotermes</taxon>
    </lineage>
</organism>
<evidence type="ECO:0000313" key="2">
    <source>
        <dbReference type="EMBL" id="PNF34811.1"/>
    </source>
</evidence>
<keyword evidence="1" id="KW-0472">Membrane</keyword>
<comment type="caution">
    <text evidence="2">The sequence shown here is derived from an EMBL/GenBank/DDBJ whole genome shotgun (WGS) entry which is preliminary data.</text>
</comment>
<name>A0A2J7R1V1_9NEOP</name>